<dbReference type="Proteomes" id="UP000698800">
    <property type="component" value="Unassembled WGS sequence"/>
</dbReference>
<dbReference type="PANTHER" id="PTHR41677:SF1">
    <property type="entry name" value="FE2OG DIOXYGENASE DOMAIN-CONTAINING PROTEIN"/>
    <property type="match status" value="1"/>
</dbReference>
<comment type="caution">
    <text evidence="1">The sequence shown here is derived from an EMBL/GenBank/DDBJ whole genome shotgun (WGS) entry which is preliminary data.</text>
</comment>
<proteinExistence type="predicted"/>
<accession>A0A9P8L137</accession>
<dbReference type="EMBL" id="JAGHQL010000273">
    <property type="protein sequence ID" value="KAH0534102.1"/>
    <property type="molecule type" value="Genomic_DNA"/>
</dbReference>
<organism evidence="1 2">
    <name type="scientific">Glutinoglossum americanum</name>
    <dbReference type="NCBI Taxonomy" id="1670608"/>
    <lineage>
        <taxon>Eukaryota</taxon>
        <taxon>Fungi</taxon>
        <taxon>Dikarya</taxon>
        <taxon>Ascomycota</taxon>
        <taxon>Pezizomycotina</taxon>
        <taxon>Geoglossomycetes</taxon>
        <taxon>Geoglossales</taxon>
        <taxon>Geoglossaceae</taxon>
        <taxon>Glutinoglossum</taxon>
    </lineage>
</organism>
<dbReference type="OrthoDB" id="10256055at2759"/>
<gene>
    <name evidence="1" type="ORF">FGG08_007299</name>
</gene>
<sequence length="343" mass="38431">MFNPRKHINFRTPPKTYSMKDIGLPEDTGISPVAVSEPFSLFTPEAVQRIRAEVLSDRVYDNCRFSSDIAACQLRGFVPKYAGFCYDAWKHPETLAIVSRIAGVDLVTNMDYEIGHINLSIRSETQKEKELASLRERNAESCENGVGQDPQEDDAPVVGWHKDSYPFVCVVMLSDASQMIGGETALRTGTGEILKVRGPQMGNAIVLQGRYISHQALRAIGTTERITMVTSFRPRSPSVRDDSVLTTVRPISDLSELYYQFSEYRFEILEERLRGMLKSLRERKAAGRKTEAGAIKSFIEEQMVFLGRTSQELIEEDKVVVGHIGEDTGGAATKRGVKRMRVD</sequence>
<evidence type="ECO:0008006" key="3">
    <source>
        <dbReference type="Google" id="ProtNLM"/>
    </source>
</evidence>
<reference evidence="1" key="1">
    <citation type="submission" date="2021-03" db="EMBL/GenBank/DDBJ databases">
        <title>Comparative genomics and phylogenomic investigation of the class Geoglossomycetes provide insights into ecological specialization and systematics.</title>
        <authorList>
            <person name="Melie T."/>
            <person name="Pirro S."/>
            <person name="Miller A.N."/>
            <person name="Quandt A."/>
        </authorList>
    </citation>
    <scope>NUCLEOTIDE SEQUENCE</scope>
    <source>
        <strain evidence="1">GBOQ0MN5Z8</strain>
    </source>
</reference>
<dbReference type="PANTHER" id="PTHR41677">
    <property type="entry name" value="YALI0B19030P"/>
    <property type="match status" value="1"/>
</dbReference>
<protein>
    <recommendedName>
        <fullName evidence="3">Fe2OG dioxygenase domain-containing protein</fullName>
    </recommendedName>
</protein>
<name>A0A9P8L137_9PEZI</name>
<keyword evidence="2" id="KW-1185">Reference proteome</keyword>
<evidence type="ECO:0000313" key="1">
    <source>
        <dbReference type="EMBL" id="KAH0534102.1"/>
    </source>
</evidence>
<evidence type="ECO:0000313" key="2">
    <source>
        <dbReference type="Proteomes" id="UP000698800"/>
    </source>
</evidence>
<dbReference type="AlphaFoldDB" id="A0A9P8L137"/>